<protein>
    <submittedName>
        <fullName evidence="1">Membrane protein</fullName>
    </submittedName>
</protein>
<reference evidence="1" key="1">
    <citation type="submission" date="2024-06" db="EMBL/GenBank/DDBJ databases">
        <title>Genomic Encyclopedia of Type Strains, Phase IV (KMG-IV): sequencing the most valuable type-strain genomes for metagenomic binning, comparative biology and taxonomic classification.</title>
        <authorList>
            <person name="Goeker M."/>
        </authorList>
    </citation>
    <scope>NUCLEOTIDE SEQUENCE</scope>
    <source>
        <strain evidence="1">SJCon</strain>
    </source>
</reference>
<dbReference type="Proteomes" id="UP001549207">
    <property type="component" value="Unassembled WGS sequence"/>
</dbReference>
<sequence>MTADGRIPGPGGPANAPLPAASPPPAAGQLAPDGEWLRVHPASPFVRGWLALVAIGFFFGRDIFERSLQGRPVFEEGLAGRAPFLLAGGGTVLLLTVLGFVLTWYFTKYQVSGGYVRVNTGFLFRQQRQARLDRVQAIDIVQPLLARIFGLAELRFEVADAGESAVRLAYLKIDEARQLRATILARAAGVDLGPEGAGEAAPEAPELPVLAVPPSRLVGSLLLSEQSFFVALGAVVSVVLSAVTDNQGFYLYLIPAALGLAASYWNLFNKGYNFTAAISPDGIRLRYGLLDTQAQTLPPGRIQALKITQPPLWRPFGWYRMQVNVAGYGLAENAGEGTSRTTLLPVGKLEDVMGMLALVLPDPGTDQPAAVFGAGLTGLDSEGGFVTTPRRARLLAPLGWRRNGFTATGTALLIRSGRWWRELVVVPHQRTQSMALHQGPLARRFGVADLVLHTTAGPVTPRLAQADSHEALALFDAQSARARLARKRQTTEQWLRQVAPAGIEPQPGAVEPAPGAVEPAPAAAEPGPVVQPAESPAHDQQEGRQHG</sequence>
<dbReference type="EMBL" id="JBEPNJ010000014">
    <property type="protein sequence ID" value="MET3773424.1"/>
    <property type="molecule type" value="Genomic_DNA"/>
</dbReference>
<keyword evidence="2" id="KW-1185">Reference proteome</keyword>
<evidence type="ECO:0000313" key="1">
    <source>
        <dbReference type="EMBL" id="MET3773424.1"/>
    </source>
</evidence>
<accession>A0ACC6TI34</accession>
<name>A0ACC6TI34_9MICC</name>
<proteinExistence type="predicted"/>
<gene>
    <name evidence="1" type="ORF">ABIC98_003088</name>
</gene>
<evidence type="ECO:0000313" key="2">
    <source>
        <dbReference type="Proteomes" id="UP001549207"/>
    </source>
</evidence>
<organism evidence="1 2">
    <name type="scientific">Arthrobacter nitrophenolicus</name>
    <dbReference type="NCBI Taxonomy" id="683150"/>
    <lineage>
        <taxon>Bacteria</taxon>
        <taxon>Bacillati</taxon>
        <taxon>Actinomycetota</taxon>
        <taxon>Actinomycetes</taxon>
        <taxon>Micrococcales</taxon>
        <taxon>Micrococcaceae</taxon>
        <taxon>Arthrobacter</taxon>
    </lineage>
</organism>
<comment type="caution">
    <text evidence="1">The sequence shown here is derived from an EMBL/GenBank/DDBJ whole genome shotgun (WGS) entry which is preliminary data.</text>
</comment>